<evidence type="ECO:0000313" key="2">
    <source>
        <dbReference type="EMBL" id="SJL13392.1"/>
    </source>
</evidence>
<evidence type="ECO:0000313" key="3">
    <source>
        <dbReference type="Proteomes" id="UP000219338"/>
    </source>
</evidence>
<dbReference type="Proteomes" id="UP000219338">
    <property type="component" value="Unassembled WGS sequence"/>
</dbReference>
<feature type="region of interest" description="Disordered" evidence="1">
    <location>
        <begin position="1"/>
        <end position="28"/>
    </location>
</feature>
<reference evidence="3" key="1">
    <citation type="journal article" date="2017" name="Nat. Ecol. Evol.">
        <title>Genome expansion and lineage-specific genetic innovations in the forest pathogenic fungi Armillaria.</title>
        <authorList>
            <person name="Sipos G."/>
            <person name="Prasanna A.N."/>
            <person name="Walter M.C."/>
            <person name="O'Connor E."/>
            <person name="Balint B."/>
            <person name="Krizsan K."/>
            <person name="Kiss B."/>
            <person name="Hess J."/>
            <person name="Varga T."/>
            <person name="Slot J."/>
            <person name="Riley R."/>
            <person name="Boka B."/>
            <person name="Rigling D."/>
            <person name="Barry K."/>
            <person name="Lee J."/>
            <person name="Mihaltcheva S."/>
            <person name="LaButti K."/>
            <person name="Lipzen A."/>
            <person name="Waldron R."/>
            <person name="Moloney N.M."/>
            <person name="Sperisen C."/>
            <person name="Kredics L."/>
            <person name="Vagvoelgyi C."/>
            <person name="Patrignani A."/>
            <person name="Fitzpatrick D."/>
            <person name="Nagy I."/>
            <person name="Doyle S."/>
            <person name="Anderson J.B."/>
            <person name="Grigoriev I.V."/>
            <person name="Gueldener U."/>
            <person name="Muensterkoetter M."/>
            <person name="Nagy L.G."/>
        </authorList>
    </citation>
    <scope>NUCLEOTIDE SEQUENCE [LARGE SCALE GENOMIC DNA]</scope>
    <source>
        <strain evidence="3">C18/9</strain>
    </source>
</reference>
<dbReference type="EMBL" id="FUEG01000020">
    <property type="protein sequence ID" value="SJL13392.1"/>
    <property type="molecule type" value="Genomic_DNA"/>
</dbReference>
<evidence type="ECO:0000256" key="1">
    <source>
        <dbReference type="SAM" id="MobiDB-lite"/>
    </source>
</evidence>
<keyword evidence="3" id="KW-1185">Reference proteome</keyword>
<sequence length="224" mass="25295">MPPPSPPPEMNDRDLRARYDSFPPPAYDPHDIPIPERALIPHCLCPVMAFPTTPAQRIFIREPHHLRPYPDSSSEDEDPFHHPAPAAHQLPPPEQFITISSNDKDLNHLTPPASEPDVPESVSGSDCIPSLPSRPLAFTYRTATDPLNIDGPDFEWNELSTVDILILGPHRTATWELCRRDVEARYELRPDDRTPMGWYLTVERGDPIPSLGRDATIATRIFHN</sequence>
<proteinExistence type="predicted"/>
<dbReference type="AlphaFoldDB" id="A0A284RXC7"/>
<feature type="region of interest" description="Disordered" evidence="1">
    <location>
        <begin position="65"/>
        <end position="126"/>
    </location>
</feature>
<dbReference type="OrthoDB" id="3118798at2759"/>
<organism evidence="2 3">
    <name type="scientific">Armillaria ostoyae</name>
    <name type="common">Armillaria root rot fungus</name>
    <dbReference type="NCBI Taxonomy" id="47428"/>
    <lineage>
        <taxon>Eukaryota</taxon>
        <taxon>Fungi</taxon>
        <taxon>Dikarya</taxon>
        <taxon>Basidiomycota</taxon>
        <taxon>Agaricomycotina</taxon>
        <taxon>Agaricomycetes</taxon>
        <taxon>Agaricomycetidae</taxon>
        <taxon>Agaricales</taxon>
        <taxon>Marasmiineae</taxon>
        <taxon>Physalacriaceae</taxon>
        <taxon>Armillaria</taxon>
    </lineage>
</organism>
<accession>A0A284RXC7</accession>
<protein>
    <submittedName>
        <fullName evidence="2">Uncharacterized protein</fullName>
    </submittedName>
</protein>
<gene>
    <name evidence="2" type="ORF">ARMOST_16835</name>
</gene>
<feature type="compositionally biased region" description="Basic and acidic residues" evidence="1">
    <location>
        <begin position="10"/>
        <end position="19"/>
    </location>
</feature>
<name>A0A284RXC7_ARMOS</name>